<proteinExistence type="predicted"/>
<name>A0A7S7NR35_PALFE</name>
<reference evidence="2 3" key="1">
    <citation type="submission" date="2020-10" db="EMBL/GenBank/DDBJ databases">
        <title>Complete genome sequence of Paludibaculum fermentans P105T, a facultatively anaerobic acidobacterium capable of dissimilatory Fe(III) reduction.</title>
        <authorList>
            <person name="Dedysh S.N."/>
            <person name="Beletsky A.V."/>
            <person name="Kulichevskaya I.S."/>
            <person name="Mardanov A.V."/>
            <person name="Ravin N.V."/>
        </authorList>
    </citation>
    <scope>NUCLEOTIDE SEQUENCE [LARGE SCALE GENOMIC DNA]</scope>
    <source>
        <strain evidence="2 3">P105</strain>
    </source>
</reference>
<dbReference type="InterPro" id="IPR013083">
    <property type="entry name" value="Znf_RING/FYVE/PHD"/>
</dbReference>
<dbReference type="InterPro" id="IPR001607">
    <property type="entry name" value="Znf_UBP"/>
</dbReference>
<dbReference type="SUPFAM" id="SSF57850">
    <property type="entry name" value="RING/U-box"/>
    <property type="match status" value="1"/>
</dbReference>
<dbReference type="Pfam" id="PF02148">
    <property type="entry name" value="zf-UBP"/>
    <property type="match status" value="1"/>
</dbReference>
<dbReference type="KEGG" id="pfer:IRI77_34320"/>
<dbReference type="GO" id="GO:0008270">
    <property type="term" value="F:zinc ion binding"/>
    <property type="evidence" value="ECO:0007669"/>
    <property type="project" value="InterPro"/>
</dbReference>
<dbReference type="Proteomes" id="UP000593892">
    <property type="component" value="Chromosome"/>
</dbReference>
<keyword evidence="3" id="KW-1185">Reference proteome</keyword>
<accession>A0A7S7NR35</accession>
<protein>
    <submittedName>
        <fullName evidence="2">UBP-type zinc finger domain-containing protein</fullName>
    </submittedName>
</protein>
<dbReference type="Gene3D" id="3.30.40.10">
    <property type="entry name" value="Zinc/RING finger domain, C3HC4 (zinc finger)"/>
    <property type="match status" value="1"/>
</dbReference>
<evidence type="ECO:0000313" key="3">
    <source>
        <dbReference type="Proteomes" id="UP000593892"/>
    </source>
</evidence>
<evidence type="ECO:0000313" key="2">
    <source>
        <dbReference type="EMBL" id="QOY87764.1"/>
    </source>
</evidence>
<dbReference type="PROSITE" id="PS50271">
    <property type="entry name" value="ZF_UBP"/>
    <property type="match status" value="1"/>
</dbReference>
<gene>
    <name evidence="2" type="ORF">IRI77_34320</name>
</gene>
<dbReference type="AlphaFoldDB" id="A0A7S7NR35"/>
<evidence type="ECO:0000259" key="1">
    <source>
        <dbReference type="PROSITE" id="PS50271"/>
    </source>
</evidence>
<feature type="domain" description="UBP-type" evidence="1">
    <location>
        <begin position="4"/>
        <end position="87"/>
    </location>
</feature>
<sequence>MYRAACTHLDQIKPVKPLTDGCEECLKLGDDWVHLRLCLTCGHVGCCDDSANKHATKHFHSKHHPIIQSLEPGEDWKWCYVDKVGWE</sequence>
<organism evidence="2 3">
    <name type="scientific">Paludibaculum fermentans</name>
    <dbReference type="NCBI Taxonomy" id="1473598"/>
    <lineage>
        <taxon>Bacteria</taxon>
        <taxon>Pseudomonadati</taxon>
        <taxon>Acidobacteriota</taxon>
        <taxon>Terriglobia</taxon>
        <taxon>Bryobacterales</taxon>
        <taxon>Bryobacteraceae</taxon>
        <taxon>Paludibaculum</taxon>
    </lineage>
</organism>
<dbReference type="RefSeq" id="WP_194449431.1">
    <property type="nucleotide sequence ID" value="NZ_CP063849.1"/>
</dbReference>
<dbReference type="EMBL" id="CP063849">
    <property type="protein sequence ID" value="QOY87764.1"/>
    <property type="molecule type" value="Genomic_DNA"/>
</dbReference>